<dbReference type="SUPFAM" id="SSF48371">
    <property type="entry name" value="ARM repeat"/>
    <property type="match status" value="1"/>
</dbReference>
<dbReference type="InterPro" id="IPR000225">
    <property type="entry name" value="Armadillo"/>
</dbReference>
<keyword evidence="3" id="KW-0677">Repeat</keyword>
<evidence type="ECO:0000256" key="3">
    <source>
        <dbReference type="ARBA" id="ARBA00022737"/>
    </source>
</evidence>
<dbReference type="PANTHER" id="PTHR10372:SF5">
    <property type="entry name" value="SPLICING REGULATOR ARVCF"/>
    <property type="match status" value="1"/>
</dbReference>
<dbReference type="InterPro" id="IPR011989">
    <property type="entry name" value="ARM-like"/>
</dbReference>
<dbReference type="GO" id="GO:0070161">
    <property type="term" value="C:anchoring junction"/>
    <property type="evidence" value="ECO:0007669"/>
    <property type="project" value="UniProtKB-SubCell"/>
</dbReference>
<sequence>MFDFVHQCFMCNSVVYLSYTCAGFELLYQPEVVRLYLSLLTESQNYNTLEAAAGALQNLSAG</sequence>
<dbReference type="InterPro" id="IPR028435">
    <property type="entry name" value="Plakophilin/d_Catenin"/>
</dbReference>
<evidence type="ECO:0000256" key="6">
    <source>
        <dbReference type="PROSITE-ProRule" id="PRU00259"/>
    </source>
</evidence>
<comment type="caution">
    <text evidence="7">The sequence shown here is derived from an EMBL/GenBank/DDBJ whole genome shotgun (WGS) entry which is preliminary data.</text>
</comment>
<keyword evidence="5" id="KW-0965">Cell junction</keyword>
<evidence type="ECO:0000256" key="4">
    <source>
        <dbReference type="ARBA" id="ARBA00022889"/>
    </source>
</evidence>
<reference evidence="7 8" key="1">
    <citation type="submission" date="2024-05" db="EMBL/GenBank/DDBJ databases">
        <title>Genome sequencing and assembly of Indian major carp, Cirrhinus mrigala (Hamilton, 1822).</title>
        <authorList>
            <person name="Mohindra V."/>
            <person name="Chowdhury L.M."/>
            <person name="Lal K."/>
            <person name="Jena J.K."/>
        </authorList>
    </citation>
    <scope>NUCLEOTIDE SEQUENCE [LARGE SCALE GENOMIC DNA]</scope>
    <source>
        <strain evidence="7">CM1030</strain>
        <tissue evidence="7">Blood</tissue>
    </source>
</reference>
<proteinExistence type="inferred from homology"/>
<dbReference type="AlphaFoldDB" id="A0ABD0R792"/>
<dbReference type="Pfam" id="PF00514">
    <property type="entry name" value="Arm"/>
    <property type="match status" value="1"/>
</dbReference>
<name>A0ABD0R792_CIRMR</name>
<dbReference type="GO" id="GO:0007155">
    <property type="term" value="P:cell adhesion"/>
    <property type="evidence" value="ECO:0007669"/>
    <property type="project" value="UniProtKB-KW"/>
</dbReference>
<protein>
    <submittedName>
        <fullName evidence="7">Uncharacterized protein</fullName>
    </submittedName>
</protein>
<keyword evidence="8" id="KW-1185">Reference proteome</keyword>
<comment type="subcellular location">
    <subcellularLocation>
        <location evidence="1">Cell junction</location>
    </subcellularLocation>
</comment>
<organism evidence="7 8">
    <name type="scientific">Cirrhinus mrigala</name>
    <name type="common">Mrigala</name>
    <dbReference type="NCBI Taxonomy" id="683832"/>
    <lineage>
        <taxon>Eukaryota</taxon>
        <taxon>Metazoa</taxon>
        <taxon>Chordata</taxon>
        <taxon>Craniata</taxon>
        <taxon>Vertebrata</taxon>
        <taxon>Euteleostomi</taxon>
        <taxon>Actinopterygii</taxon>
        <taxon>Neopterygii</taxon>
        <taxon>Teleostei</taxon>
        <taxon>Ostariophysi</taxon>
        <taxon>Cypriniformes</taxon>
        <taxon>Cyprinidae</taxon>
        <taxon>Labeoninae</taxon>
        <taxon>Labeonini</taxon>
        <taxon>Cirrhinus</taxon>
    </lineage>
</organism>
<dbReference type="PROSITE" id="PS50176">
    <property type="entry name" value="ARM_REPEAT"/>
    <property type="match status" value="1"/>
</dbReference>
<dbReference type="EMBL" id="JAMKFB020000005">
    <property type="protein sequence ID" value="KAL0193591.1"/>
    <property type="molecule type" value="Genomic_DNA"/>
</dbReference>
<evidence type="ECO:0000313" key="7">
    <source>
        <dbReference type="EMBL" id="KAL0193591.1"/>
    </source>
</evidence>
<feature type="non-terminal residue" evidence="7">
    <location>
        <position position="62"/>
    </location>
</feature>
<gene>
    <name evidence="7" type="ORF">M9458_011887</name>
</gene>
<evidence type="ECO:0000256" key="2">
    <source>
        <dbReference type="ARBA" id="ARBA00005462"/>
    </source>
</evidence>
<evidence type="ECO:0000256" key="1">
    <source>
        <dbReference type="ARBA" id="ARBA00004282"/>
    </source>
</evidence>
<dbReference type="Gene3D" id="1.25.10.10">
    <property type="entry name" value="Leucine-rich Repeat Variant"/>
    <property type="match status" value="1"/>
</dbReference>
<keyword evidence="4" id="KW-0130">Cell adhesion</keyword>
<dbReference type="Proteomes" id="UP001529510">
    <property type="component" value="Unassembled WGS sequence"/>
</dbReference>
<dbReference type="GO" id="GO:0048513">
    <property type="term" value="P:animal organ development"/>
    <property type="evidence" value="ECO:0007669"/>
    <property type="project" value="UniProtKB-ARBA"/>
</dbReference>
<comment type="similarity">
    <text evidence="2">Belongs to the beta-catenin family.</text>
</comment>
<dbReference type="InterPro" id="IPR016024">
    <property type="entry name" value="ARM-type_fold"/>
</dbReference>
<accession>A0ABD0R792</accession>
<evidence type="ECO:0000256" key="5">
    <source>
        <dbReference type="ARBA" id="ARBA00022949"/>
    </source>
</evidence>
<evidence type="ECO:0000313" key="8">
    <source>
        <dbReference type="Proteomes" id="UP001529510"/>
    </source>
</evidence>
<dbReference type="PANTHER" id="PTHR10372">
    <property type="entry name" value="PLAKOPHILLIN-RELATED"/>
    <property type="match status" value="1"/>
</dbReference>
<feature type="repeat" description="ARM" evidence="6">
    <location>
        <begin position="31"/>
        <end position="62"/>
    </location>
</feature>